<dbReference type="Proteomes" id="UP000830835">
    <property type="component" value="Unassembled WGS sequence"/>
</dbReference>
<feature type="binding site" evidence="11">
    <location>
        <position position="128"/>
    </location>
    <ligand>
        <name>ATP</name>
        <dbReference type="ChEBI" id="CHEBI:30616"/>
    </ligand>
</feature>
<feature type="binding site" evidence="11">
    <location>
        <begin position="22"/>
        <end position="27"/>
    </location>
    <ligand>
        <name>ATP</name>
        <dbReference type="ChEBI" id="CHEBI:30616"/>
    </ligand>
</feature>
<dbReference type="PANTHER" id="PTHR21087:SF16">
    <property type="entry name" value="SHIKIMATE KINASE 1, CHLOROPLASTIC"/>
    <property type="match status" value="1"/>
</dbReference>
<evidence type="ECO:0000256" key="9">
    <source>
        <dbReference type="ARBA" id="ARBA00023141"/>
    </source>
</evidence>
<keyword evidence="7 11" id="KW-0418">Kinase</keyword>
<dbReference type="PANTHER" id="PTHR21087">
    <property type="entry name" value="SHIKIMATE KINASE"/>
    <property type="match status" value="1"/>
</dbReference>
<feature type="binding site" evidence="11">
    <location>
        <position position="90"/>
    </location>
    <ligand>
        <name>substrate</name>
    </ligand>
</feature>
<name>A0ABT0C8R9_THEVL</name>
<keyword evidence="11" id="KW-0479">Metal-binding</keyword>
<dbReference type="PROSITE" id="PS01128">
    <property type="entry name" value="SHIKIMATE_KINASE"/>
    <property type="match status" value="1"/>
</dbReference>
<evidence type="ECO:0000256" key="5">
    <source>
        <dbReference type="ARBA" id="ARBA00022679"/>
    </source>
</evidence>
<dbReference type="EMBL" id="JAFIRA010000006">
    <property type="protein sequence ID" value="MCJ2542099.1"/>
    <property type="molecule type" value="Genomic_DNA"/>
</dbReference>
<dbReference type="EC" id="2.7.1.71" evidence="3 11"/>
<dbReference type="CDD" id="cd00464">
    <property type="entry name" value="SK"/>
    <property type="match status" value="1"/>
</dbReference>
<evidence type="ECO:0000256" key="7">
    <source>
        <dbReference type="ARBA" id="ARBA00022777"/>
    </source>
</evidence>
<evidence type="ECO:0000256" key="10">
    <source>
        <dbReference type="ARBA" id="ARBA00048567"/>
    </source>
</evidence>
<feature type="binding site" evidence="11">
    <location>
        <position position="44"/>
    </location>
    <ligand>
        <name>substrate</name>
    </ligand>
</feature>
<dbReference type="Gene3D" id="3.40.50.300">
    <property type="entry name" value="P-loop containing nucleotide triphosphate hydrolases"/>
    <property type="match status" value="1"/>
</dbReference>
<keyword evidence="6 11" id="KW-0547">Nucleotide-binding</keyword>
<comment type="caution">
    <text evidence="12">The sequence shown here is derived from an EMBL/GenBank/DDBJ whole genome shotgun (WGS) entry which is preliminary data.</text>
</comment>
<evidence type="ECO:0000256" key="4">
    <source>
        <dbReference type="ARBA" id="ARBA00022605"/>
    </source>
</evidence>
<dbReference type="InterPro" id="IPR000623">
    <property type="entry name" value="Shikimate_kinase/TSH1"/>
</dbReference>
<protein>
    <recommendedName>
        <fullName evidence="3 11">Shikimate kinase</fullName>
        <shortName evidence="11">SK</shortName>
        <ecNumber evidence="3 11">2.7.1.71</ecNumber>
    </recommendedName>
</protein>
<dbReference type="InterPro" id="IPR023000">
    <property type="entry name" value="Shikimate_kinase_CS"/>
</dbReference>
<comment type="subunit">
    <text evidence="11">Monomer.</text>
</comment>
<comment type="function">
    <text evidence="11">Catalyzes the specific phosphorylation of the 3-hydroxyl group of shikimic acid using ATP as a cosubstrate.</text>
</comment>
<evidence type="ECO:0000313" key="12">
    <source>
        <dbReference type="EMBL" id="MCJ2542099.1"/>
    </source>
</evidence>
<evidence type="ECO:0000256" key="6">
    <source>
        <dbReference type="ARBA" id="ARBA00022741"/>
    </source>
</evidence>
<reference evidence="12" key="1">
    <citation type="submission" date="2021-02" db="EMBL/GenBank/DDBJ databases">
        <title>The CRISPR/cas machinery reduction and long-range gene transfer in the hot spring cyanobacterium Synechococcus.</title>
        <authorList>
            <person name="Dvorak P."/>
            <person name="Jahodarova E."/>
            <person name="Hasler P."/>
            <person name="Poulickova A."/>
        </authorList>
    </citation>
    <scope>NUCLEOTIDE SEQUENCE</scope>
    <source>
        <strain evidence="12">Rupite</strain>
    </source>
</reference>
<evidence type="ECO:0000256" key="3">
    <source>
        <dbReference type="ARBA" id="ARBA00012154"/>
    </source>
</evidence>
<keyword evidence="4 11" id="KW-0028">Amino-acid biosynthesis</keyword>
<keyword evidence="8 11" id="KW-0067">ATP-binding</keyword>
<keyword evidence="11" id="KW-0963">Cytoplasm</keyword>
<comment type="caution">
    <text evidence="11">Lacks conserved residue(s) required for the propagation of feature annotation.</text>
</comment>
<feature type="binding site" evidence="11">
    <location>
        <position position="26"/>
    </location>
    <ligand>
        <name>Mg(2+)</name>
        <dbReference type="ChEBI" id="CHEBI:18420"/>
    </ligand>
</feature>
<comment type="similarity">
    <text evidence="2 11">Belongs to the shikimate kinase family.</text>
</comment>
<organism evidence="12 13">
    <name type="scientific">Thermostichus vulcanus str. 'Rupite'</name>
    <dbReference type="NCBI Taxonomy" id="2813851"/>
    <lineage>
        <taxon>Bacteria</taxon>
        <taxon>Bacillati</taxon>
        <taxon>Cyanobacteriota</taxon>
        <taxon>Cyanophyceae</taxon>
        <taxon>Thermostichales</taxon>
        <taxon>Thermostichaceae</taxon>
        <taxon>Thermostichus</taxon>
    </lineage>
</organism>
<dbReference type="RefSeq" id="WP_244349325.1">
    <property type="nucleotide sequence ID" value="NZ_JAFIRA010000006.1"/>
</dbReference>
<dbReference type="InterPro" id="IPR031322">
    <property type="entry name" value="Shikimate/glucono_kinase"/>
</dbReference>
<comment type="cofactor">
    <cofactor evidence="11">
        <name>Mg(2+)</name>
        <dbReference type="ChEBI" id="CHEBI:18420"/>
    </cofactor>
    <text evidence="11">Binds 1 Mg(2+) ion per subunit.</text>
</comment>
<comment type="pathway">
    <text evidence="1 11">Metabolic intermediate biosynthesis; chorismate biosynthesis; chorismate from D-erythrose 4-phosphate and phosphoenolpyruvate: step 5/7.</text>
</comment>
<dbReference type="SUPFAM" id="SSF52540">
    <property type="entry name" value="P-loop containing nucleoside triphosphate hydrolases"/>
    <property type="match status" value="1"/>
</dbReference>
<feature type="binding site" evidence="11">
    <location>
        <position position="147"/>
    </location>
    <ligand>
        <name>substrate</name>
    </ligand>
</feature>
<keyword evidence="5 11" id="KW-0808">Transferase</keyword>
<dbReference type="Pfam" id="PF01202">
    <property type="entry name" value="SKI"/>
    <property type="match status" value="1"/>
</dbReference>
<dbReference type="HAMAP" id="MF_00109">
    <property type="entry name" value="Shikimate_kinase"/>
    <property type="match status" value="1"/>
</dbReference>
<dbReference type="GO" id="GO:0016301">
    <property type="term" value="F:kinase activity"/>
    <property type="evidence" value="ECO:0007669"/>
    <property type="project" value="UniProtKB-KW"/>
</dbReference>
<evidence type="ECO:0000256" key="11">
    <source>
        <dbReference type="HAMAP-Rule" id="MF_00109"/>
    </source>
</evidence>
<keyword evidence="11" id="KW-0460">Magnesium</keyword>
<comment type="subcellular location">
    <subcellularLocation>
        <location evidence="11">Cytoplasm</location>
    </subcellularLocation>
</comment>
<evidence type="ECO:0000256" key="8">
    <source>
        <dbReference type="ARBA" id="ARBA00022840"/>
    </source>
</evidence>
<accession>A0ABT0C8R9</accession>
<dbReference type="InterPro" id="IPR027417">
    <property type="entry name" value="P-loop_NTPase"/>
</dbReference>
<sequence length="192" mass="21620">MIHPEEAERLQGVNLYLIGMMASGKSTLGVELAAQLGFQFFDTDVLVEQVAGCPIPDLFAKQGEAYFRDLETQVLAQLSSYTRLVIATGGGIVLRPQNWSYLHHGLTIWLDAAPALIWQRLLRDPDQRPLLQTPDPEATLHRFMQQRQPFYAQADVRVSIPSEISPPQLAEQVWQAIRTRLREGIPSKLNTC</sequence>
<gene>
    <name evidence="11" type="primary">aroK</name>
    <name evidence="12" type="ORF">JX360_04120</name>
</gene>
<dbReference type="PRINTS" id="PR01100">
    <property type="entry name" value="SHIKIMTKNASE"/>
</dbReference>
<feature type="binding site" evidence="11">
    <location>
        <position position="68"/>
    </location>
    <ligand>
        <name>substrate</name>
    </ligand>
</feature>
<keyword evidence="13" id="KW-1185">Reference proteome</keyword>
<comment type="catalytic activity">
    <reaction evidence="10 11">
        <text>shikimate + ATP = 3-phosphoshikimate + ADP + H(+)</text>
        <dbReference type="Rhea" id="RHEA:13121"/>
        <dbReference type="ChEBI" id="CHEBI:15378"/>
        <dbReference type="ChEBI" id="CHEBI:30616"/>
        <dbReference type="ChEBI" id="CHEBI:36208"/>
        <dbReference type="ChEBI" id="CHEBI:145989"/>
        <dbReference type="ChEBI" id="CHEBI:456216"/>
        <dbReference type="EC" id="2.7.1.71"/>
    </reaction>
</comment>
<keyword evidence="9 11" id="KW-0057">Aromatic amino acid biosynthesis</keyword>
<evidence type="ECO:0000313" key="13">
    <source>
        <dbReference type="Proteomes" id="UP000830835"/>
    </source>
</evidence>
<evidence type="ECO:0000256" key="2">
    <source>
        <dbReference type="ARBA" id="ARBA00006997"/>
    </source>
</evidence>
<evidence type="ECO:0000256" key="1">
    <source>
        <dbReference type="ARBA" id="ARBA00004842"/>
    </source>
</evidence>
<proteinExistence type="inferred from homology"/>